<comment type="caution">
    <text evidence="1">The sequence shown here is derived from an EMBL/GenBank/DDBJ whole genome shotgun (WGS) entry which is preliminary data.</text>
</comment>
<dbReference type="EMBL" id="JACHXF010000009">
    <property type="protein sequence ID" value="MBB3096584.1"/>
    <property type="molecule type" value="Genomic_DNA"/>
</dbReference>
<reference evidence="1 2" key="1">
    <citation type="submission" date="2020-08" db="EMBL/GenBank/DDBJ databases">
        <title>Genomic Encyclopedia of Type Strains, Phase III (KMG-III): the genomes of soil and plant-associated and newly described type strains.</title>
        <authorList>
            <person name="Whitman W."/>
        </authorList>
    </citation>
    <scope>NUCLEOTIDE SEQUENCE [LARGE SCALE GENOMIC DNA]</scope>
    <source>
        <strain evidence="1 2">CECT 3287</strain>
    </source>
</reference>
<gene>
    <name evidence="1" type="ORF">FHR83_004258</name>
</gene>
<name>A0A7W5AIV3_9ACTN</name>
<dbReference type="Proteomes" id="UP000590749">
    <property type="component" value="Unassembled WGS sequence"/>
</dbReference>
<evidence type="ECO:0000313" key="1">
    <source>
        <dbReference type="EMBL" id="MBB3096584.1"/>
    </source>
</evidence>
<protein>
    <submittedName>
        <fullName evidence="1">Uncharacterized protein</fullName>
    </submittedName>
</protein>
<keyword evidence="2" id="KW-1185">Reference proteome</keyword>
<dbReference type="RefSeq" id="WP_183222045.1">
    <property type="nucleotide sequence ID" value="NZ_BMPW01000013.1"/>
</dbReference>
<dbReference type="AlphaFoldDB" id="A0A7W5AIV3"/>
<sequence>MDLLFDVAPAPGRPPLRFEVAGTRLLVMRQGDRPVVLGRVDDGHYGVDYARTGAYRSPVPPLRAAHAAGVAADRDETWWARWAHHFRSELSGSAYGPLHGGRWLLSSRVPRLRTRWRWELCAADEGYVDYEGDWPVLPLRTPAGPGDGRVKAYRKQVRDGSLPPVLIWWVSCLCGYVVLDGHDRLAAALAEDREPPWLELTRVDPVEAAALTRMVVDRYLEREAIIRRHPGTAPALTLLGQQFGADLREAEHGEARTVAWPSAGGTAAWTRAAEECAPGWLASLG</sequence>
<organism evidence="1 2">
    <name type="scientific">Actinoplanes campanulatus</name>
    <dbReference type="NCBI Taxonomy" id="113559"/>
    <lineage>
        <taxon>Bacteria</taxon>
        <taxon>Bacillati</taxon>
        <taxon>Actinomycetota</taxon>
        <taxon>Actinomycetes</taxon>
        <taxon>Micromonosporales</taxon>
        <taxon>Micromonosporaceae</taxon>
        <taxon>Actinoplanes</taxon>
    </lineage>
</organism>
<evidence type="ECO:0000313" key="2">
    <source>
        <dbReference type="Proteomes" id="UP000590749"/>
    </source>
</evidence>
<accession>A0A7W5AIV3</accession>
<proteinExistence type="predicted"/>